<feature type="compositionally biased region" description="Polar residues" evidence="1">
    <location>
        <begin position="491"/>
        <end position="503"/>
    </location>
</feature>
<feature type="compositionally biased region" description="Basic and acidic residues" evidence="1">
    <location>
        <begin position="1434"/>
        <end position="1461"/>
    </location>
</feature>
<reference evidence="2 3" key="1">
    <citation type="journal article" date="2015" name="Genome Biol. Evol.">
        <title>Phylogenomic analyses indicate that early fungi evolved digesting cell walls of algal ancestors of land plants.</title>
        <authorList>
            <person name="Chang Y."/>
            <person name="Wang S."/>
            <person name="Sekimoto S."/>
            <person name="Aerts A.L."/>
            <person name="Choi C."/>
            <person name="Clum A."/>
            <person name="LaButti K.M."/>
            <person name="Lindquist E.A."/>
            <person name="Yee Ngan C."/>
            <person name="Ohm R.A."/>
            <person name="Salamov A.A."/>
            <person name="Grigoriev I.V."/>
            <person name="Spatafora J.W."/>
            <person name="Berbee M.L."/>
        </authorList>
    </citation>
    <scope>NUCLEOTIDE SEQUENCE [LARGE SCALE GENOMIC DNA]</scope>
    <source>
        <strain evidence="2 3">NRRL 1564</strain>
    </source>
</reference>
<feature type="compositionally biased region" description="Low complexity" evidence="1">
    <location>
        <begin position="738"/>
        <end position="758"/>
    </location>
</feature>
<feature type="region of interest" description="Disordered" evidence="1">
    <location>
        <begin position="1011"/>
        <end position="1093"/>
    </location>
</feature>
<feature type="region of interest" description="Disordered" evidence="1">
    <location>
        <begin position="486"/>
        <end position="544"/>
    </location>
</feature>
<name>A0A2G5B3X1_COERN</name>
<feature type="region of interest" description="Disordered" evidence="1">
    <location>
        <begin position="1894"/>
        <end position="1918"/>
    </location>
</feature>
<feature type="compositionally biased region" description="Low complexity" evidence="1">
    <location>
        <begin position="841"/>
        <end position="852"/>
    </location>
</feature>
<feature type="compositionally biased region" description="Low complexity" evidence="1">
    <location>
        <begin position="287"/>
        <end position="311"/>
    </location>
</feature>
<feature type="compositionally biased region" description="Polar residues" evidence="1">
    <location>
        <begin position="1011"/>
        <end position="1030"/>
    </location>
</feature>
<proteinExistence type="predicted"/>
<feature type="compositionally biased region" description="Polar residues" evidence="1">
    <location>
        <begin position="1838"/>
        <end position="1849"/>
    </location>
</feature>
<dbReference type="InterPro" id="IPR031793">
    <property type="entry name" value="KICSTOR_ITFG2"/>
</dbReference>
<feature type="compositionally biased region" description="Polar residues" evidence="1">
    <location>
        <begin position="2666"/>
        <end position="2687"/>
    </location>
</feature>
<feature type="region of interest" description="Disordered" evidence="1">
    <location>
        <begin position="2268"/>
        <end position="2294"/>
    </location>
</feature>
<feature type="compositionally biased region" description="Basic residues" evidence="1">
    <location>
        <begin position="857"/>
        <end position="867"/>
    </location>
</feature>
<feature type="compositionally biased region" description="Low complexity" evidence="1">
    <location>
        <begin position="1616"/>
        <end position="1626"/>
    </location>
</feature>
<dbReference type="InterPro" id="IPR028994">
    <property type="entry name" value="Integrin_alpha_N"/>
</dbReference>
<dbReference type="Proteomes" id="UP000242474">
    <property type="component" value="Unassembled WGS sequence"/>
</dbReference>
<feature type="compositionally biased region" description="Polar residues" evidence="1">
    <location>
        <begin position="2278"/>
        <end position="2291"/>
    </location>
</feature>
<protein>
    <submittedName>
        <fullName evidence="2">Uncharacterized protein</fullName>
    </submittedName>
</protein>
<feature type="region of interest" description="Disordered" evidence="1">
    <location>
        <begin position="1419"/>
        <end position="1469"/>
    </location>
</feature>
<dbReference type="PANTHER" id="PTHR16317:SF1">
    <property type="entry name" value="KICSTOR COMPLEX PROTEIN ITFG2"/>
    <property type="match status" value="1"/>
</dbReference>
<feature type="compositionally biased region" description="Polar residues" evidence="1">
    <location>
        <begin position="894"/>
        <end position="904"/>
    </location>
</feature>
<sequence>MLLHLEVKDGKLDYLRTNNNLSFLYIWDRNCMRTISLSSRLQWAFRGTVLPGALATGDVDNDGCNEFVVGSVQGELAVFRGRGGCGSWRYSEEQIEPEFDCWDEVERGEIPADAELQYNERRGSRQQSTFNSMGYSATSARESLSVDDILYMFEGNKAFVPPAVPGDTSEDELGGARRASFNTSDPELTSHIKWEDALDLERDGRKPWILAQKLGTISSVVIADISNSGHNSIVVVNGEGKCHIFDYPFKRRHHPDTAKRKRQRMHQRRFSQERFFKDGITTSSHKYNSNQDNTQQSQGSQQQQQSYTGSVGVQVSRVPTTTSSNGDAVEIVGSPPGGLGRMGSQSFLHVPRTKSMFSDVMGGVSRQDASDYRAPNASASTPAMHGYTATDEQPGVGHSPSAAVLALQHAAATAATEGSGGSRSASAASIREMSASKHLWQPTSSLEKQPYEQNGRIGQIPEYDMASVSNVSSQADPPLTILNSRAARDATPNTPAAANSSAQGRFPDASRAPTSSIAANTRTASTQDGFSAEFGSGRRRRPGATEIGMDTLSAIFAEADVESDLYSSDDLSEDDDATLLTAEEITDIENIWGANVGKRSGDWFPYVLERPDTTFDIPTNVEHALIADIDNNGLNELVLTSTDGFVYIFRVEPSIKQMVKPTITSLGTFSSIPTTLPSVNMTGNGSPYLHMSAPRSPDASDIDLDYIGKSSDLLASRERRGKDACGNYFAQANHLGEQQASIPSSPSAAPPTQSTRASVAPGAVSEAQSGPNSDLSLVNQLLRTIKDSSVMQGEASTSSNSSARGEHHESYRPMGELSAGSYTYSPQNISTSSNAVDTNMSSAVTSQASAQSMLHAASRHQSPRKRASLTSRMRESFSYIVSGSETPRKPGTMFNRTAPPSLNHSRVHTTNNSANSTSAHSRRQSADQLTDIASKGTAGHEKCDIPLKAPSVVQPTPVIVTSESTHMQHRRRGRHNTICIGGLDATGATFENLSNAPKVVSGDLPRIIENSPSASQIRKPTSSFLSQDKPVQSPDDRGKAVARKPALSSKAADREPIASDHQIQTSAGHGHSRSGSIFKFAGPSRAHSRRSSISSIASKLRASLDNIHDQSLDASADNTGKISRRESLGSNMSACENSTYNNNKGTSYAAAPLQTTVRAKGSFSKPTMQHKPLLERQDQQVHDGQAQEEGQKDLLNVTVESGMPADDNASLISQVTERLEGITSSSKRKPATKSDKLAATTSAAATHAKHTNALCDLLEREAELQLPPPRSVVDWSSAAADKVATWFLDNIPGGISMVNASADVFGEPLSSRRRIVYTDEASEYSYSSCSCSICSRDSDDLYSSDSSSDFAANNQPMHFAEARQNQMRPATHTATPGITVNNVKGESSLNHNVVANSMTVYSASATAAAHSDMHLPQPLELSSIHGGRHQQHNFSRDSTKEAGEKGLEHTDFSNHEPHHAQSSDGAEQAEADLADGHLFSVTKPQQFLLLSKPGGRFVPIDMKKGVILPTVELPSVPSTILTGGNTSHLMNIDASGSLASFYMPASAGVSMPLSSAIDFTGVSGSLAYRSPSWQSGSVPWGHNPPTMSFNSTGVIAKSPAGMTDSDISKVPANQQSLPEPSSSSAPRAAIVNNLAVSSAQTESAATQPELDASRLGVGTSYASMFNPGKTSGAMLISTNLRAQRSLHRVSHDILRDQGSATRLGTGQMYRGQELGGAAAPIVGGYLPGMYDRRGLGFAGLRGYIGSNSSSKSNTGSRYRITAGSSGNIHGDDAGLLSGCYTPVPSAQPSTARGFSFGSQGISTGKMPREPTPGYFSSVSTNTSALNATDRSLKLAYETSKQGTHQQRNASGMPAQTPASPQRSQQLRRYSPLLMGLQSYKDGSPLSTIKDQEDALDIEDQRGNRRNLSPTNQMPNMEAGNMAPNLQSMRATPPEMHTMPYSEMVASHNVERGLWASTDPASARSHSSFGTGTSINYVSAQGKEEEIEEAPLPMELGVTTYLVGSVSSGKRYRRIVPGAPLNTEDVDYQPDLEETAAETDDGDSLRELVSLVTMDGMVSCYDLERKVNHFVSLNSKDPVLGIWKAKMHEEVCNPSPLETMLQQDKITIDSVSSSRLLNSTPVKRIYRRVGLSRRDLVDAVKYSSYVESCVQFINKLDNQRRRHNKHKSRDIYRTRRMSYGTSSGKQQPISSYKLGKAPLRTTRGNTLARLERVGLNTRLRENLQRDYRGGQTMRSFGGRMHNLAVSTGASTGTHPSTADPAVSVAFTSSNHATEDENSHATTSKASTPNLSFSPAAHRTSIGKTALSTAAAITDCRSDDDSSCESSSDSSVDKDERDGGTGAHTQGVPAANNSSSNNNLAPPRSFSQMDPLQLQRTINIDIAAALSGWYGRNKDDFRQGLNVSDHLIVSTWRGTTYFVDVSTILDIAHYDELYMYRWNNNAAAAAESALATAAPASEREGWSSIDAQSCGLSTNYGHLSNFTDINGLISRLLTNASVIQFKFQDTVSAFLASTYAPATGGPNVPCIFYVDYKDRIWVYYHLDEVAEMDDVYGATWLRDEPERLHTPESRAREAEKGVDYISYGKPFSTVDLAYRRINTDPWIPMPDDELYHGIVSLETPSYPYSAKNWCKPGRTSTCANKMGDVVASTTAGAASEAYCSNDKEPSLGSPNEAQHGSKTGTHVYESSRTPSESSTQAFALQANANVTGSFHTSYLLGPYLCPIWSDINSVDLYDVGSCNLLELAMPELLAMKHVFCEELDISPESVDERTNLATIPGLANWVRNCLYFL</sequence>
<dbReference type="GO" id="GO:0032006">
    <property type="term" value="P:regulation of TOR signaling"/>
    <property type="evidence" value="ECO:0007669"/>
    <property type="project" value="TreeGrafter"/>
</dbReference>
<evidence type="ECO:0000313" key="3">
    <source>
        <dbReference type="Proteomes" id="UP000242474"/>
    </source>
</evidence>
<dbReference type="Pfam" id="PF15907">
    <property type="entry name" value="Itfg2"/>
    <property type="match status" value="2"/>
</dbReference>
<feature type="compositionally biased region" description="Polar residues" evidence="1">
    <location>
        <begin position="788"/>
        <end position="803"/>
    </location>
</feature>
<feature type="compositionally biased region" description="Polar residues" evidence="1">
    <location>
        <begin position="820"/>
        <end position="840"/>
    </location>
</feature>
<feature type="region of interest" description="Disordered" evidence="1">
    <location>
        <begin position="2313"/>
        <end position="2365"/>
    </location>
</feature>
<feature type="region of interest" description="Disordered" evidence="1">
    <location>
        <begin position="1838"/>
        <end position="1864"/>
    </location>
</feature>
<feature type="compositionally biased region" description="Polar residues" evidence="1">
    <location>
        <begin position="1905"/>
        <end position="1914"/>
    </location>
</feature>
<feature type="region of interest" description="Disordered" evidence="1">
    <location>
        <begin position="1600"/>
        <end position="1626"/>
    </location>
</feature>
<gene>
    <name evidence="2" type="ORF">COEREDRAFT_89266</name>
</gene>
<feature type="compositionally biased region" description="Low complexity" evidence="1">
    <location>
        <begin position="908"/>
        <end position="919"/>
    </location>
</feature>
<feature type="compositionally biased region" description="Basic and acidic residues" evidence="1">
    <location>
        <begin position="1172"/>
        <end position="1181"/>
    </location>
</feature>
<dbReference type="PANTHER" id="PTHR16317">
    <property type="entry name" value="INTEGRIN ALPHA REPEAT DOMAIN-CONTAINING"/>
    <property type="match status" value="1"/>
</dbReference>
<feature type="compositionally biased region" description="Polar residues" evidence="1">
    <location>
        <begin position="512"/>
        <end position="529"/>
    </location>
</feature>
<dbReference type="OrthoDB" id="9996127at2759"/>
<feature type="region of interest" description="Disordered" evidence="1">
    <location>
        <begin position="2657"/>
        <end position="2687"/>
    </location>
</feature>
<feature type="compositionally biased region" description="Basic residues" evidence="1">
    <location>
        <begin position="253"/>
        <end position="269"/>
    </location>
</feature>
<dbReference type="EMBL" id="KZ303527">
    <property type="protein sequence ID" value="PIA13743.1"/>
    <property type="molecule type" value="Genomic_DNA"/>
</dbReference>
<organism evidence="2 3">
    <name type="scientific">Coemansia reversa (strain ATCC 12441 / NRRL 1564)</name>
    <dbReference type="NCBI Taxonomy" id="763665"/>
    <lineage>
        <taxon>Eukaryota</taxon>
        <taxon>Fungi</taxon>
        <taxon>Fungi incertae sedis</taxon>
        <taxon>Zoopagomycota</taxon>
        <taxon>Kickxellomycotina</taxon>
        <taxon>Kickxellomycetes</taxon>
        <taxon>Kickxellales</taxon>
        <taxon>Kickxellaceae</taxon>
        <taxon>Coemansia</taxon>
    </lineage>
</organism>
<feature type="region of interest" description="Disordered" evidence="1">
    <location>
        <begin position="253"/>
        <end position="311"/>
    </location>
</feature>
<feature type="compositionally biased region" description="Low complexity" evidence="1">
    <location>
        <begin position="414"/>
        <end position="433"/>
    </location>
</feature>
<accession>A0A2G5B3X1</accession>
<feature type="region of interest" description="Disordered" evidence="1">
    <location>
        <begin position="366"/>
        <end position="399"/>
    </location>
</feature>
<keyword evidence="3" id="KW-1185">Reference proteome</keyword>
<feature type="compositionally biased region" description="Low complexity" evidence="1">
    <location>
        <begin position="2347"/>
        <end position="2361"/>
    </location>
</feature>
<feature type="region of interest" description="Disordered" evidence="1">
    <location>
        <begin position="1163"/>
        <end position="1187"/>
    </location>
</feature>
<feature type="region of interest" description="Disordered" evidence="1">
    <location>
        <begin position="788"/>
        <end position="945"/>
    </location>
</feature>
<feature type="region of interest" description="Disordered" evidence="1">
    <location>
        <begin position="737"/>
        <end position="774"/>
    </location>
</feature>
<feature type="region of interest" description="Disordered" evidence="1">
    <location>
        <begin position="1220"/>
        <end position="1244"/>
    </location>
</feature>
<evidence type="ECO:0000256" key="1">
    <source>
        <dbReference type="SAM" id="MobiDB-lite"/>
    </source>
</evidence>
<feature type="region of interest" description="Disordered" evidence="1">
    <location>
        <begin position="163"/>
        <end position="185"/>
    </location>
</feature>
<dbReference type="STRING" id="763665.A0A2G5B3X1"/>
<dbReference type="SUPFAM" id="SSF69318">
    <property type="entry name" value="Integrin alpha N-terminal domain"/>
    <property type="match status" value="1"/>
</dbReference>
<feature type="region of interest" description="Disordered" evidence="1">
    <location>
        <begin position="414"/>
        <end position="452"/>
    </location>
</feature>
<evidence type="ECO:0000313" key="2">
    <source>
        <dbReference type="EMBL" id="PIA13743.1"/>
    </source>
</evidence>